<reference evidence="2" key="1">
    <citation type="submission" date="2016-10" db="EMBL/GenBank/DDBJ databases">
        <authorList>
            <person name="Benchimol M."/>
            <person name="Almeida L.G."/>
            <person name="Vasconcelos A.T."/>
            <person name="Perreira-Neves A."/>
            <person name="Rosa I.A."/>
            <person name="Tasca T."/>
            <person name="Bogo M.R."/>
            <person name="de Souza W."/>
        </authorList>
    </citation>
    <scope>NUCLEOTIDE SEQUENCE [LARGE SCALE GENOMIC DNA]</scope>
    <source>
        <strain evidence="2">K</strain>
    </source>
</reference>
<sequence>MSDSIRTESSNHSIAYSPQNRPELEEMLHQRFQDLTEKEIKAILIAGVLMSCFGNENGTDEEIQNAYDFISLVQGYLDQQPEEVRIVQIGFRILQRTQERKEQ</sequence>
<name>A0A1J4J9C1_9EUKA</name>
<dbReference type="AlphaFoldDB" id="A0A1J4J9C1"/>
<proteinExistence type="predicted"/>
<dbReference type="Proteomes" id="UP000179807">
    <property type="component" value="Unassembled WGS sequence"/>
</dbReference>
<evidence type="ECO:0000256" key="1">
    <source>
        <dbReference type="SAM" id="MobiDB-lite"/>
    </source>
</evidence>
<dbReference type="VEuPathDB" id="TrichDB:TRFO_38949"/>
<accession>A0A1J4J9C1</accession>
<feature type="region of interest" description="Disordered" evidence="1">
    <location>
        <begin position="1"/>
        <end position="21"/>
    </location>
</feature>
<feature type="compositionally biased region" description="Polar residues" evidence="1">
    <location>
        <begin position="1"/>
        <end position="20"/>
    </location>
</feature>
<keyword evidence="3" id="KW-1185">Reference proteome</keyword>
<dbReference type="GeneID" id="94847050"/>
<dbReference type="EMBL" id="MLAK01001283">
    <property type="protein sequence ID" value="OHS94847.1"/>
    <property type="molecule type" value="Genomic_DNA"/>
</dbReference>
<evidence type="ECO:0000313" key="2">
    <source>
        <dbReference type="EMBL" id="OHS94847.1"/>
    </source>
</evidence>
<organism evidence="2 3">
    <name type="scientific">Tritrichomonas foetus</name>
    <dbReference type="NCBI Taxonomy" id="1144522"/>
    <lineage>
        <taxon>Eukaryota</taxon>
        <taxon>Metamonada</taxon>
        <taxon>Parabasalia</taxon>
        <taxon>Tritrichomonadida</taxon>
        <taxon>Tritrichomonadidae</taxon>
        <taxon>Tritrichomonas</taxon>
    </lineage>
</organism>
<protein>
    <submittedName>
        <fullName evidence="2">Uncharacterized protein</fullName>
    </submittedName>
</protein>
<gene>
    <name evidence="2" type="ORF">TRFO_38949</name>
</gene>
<dbReference type="RefSeq" id="XP_068347984.1">
    <property type="nucleotide sequence ID" value="XM_068512346.1"/>
</dbReference>
<evidence type="ECO:0000313" key="3">
    <source>
        <dbReference type="Proteomes" id="UP000179807"/>
    </source>
</evidence>
<comment type="caution">
    <text evidence="2">The sequence shown here is derived from an EMBL/GenBank/DDBJ whole genome shotgun (WGS) entry which is preliminary data.</text>
</comment>